<evidence type="ECO:0000256" key="7">
    <source>
        <dbReference type="RuleBase" id="RU362125"/>
    </source>
</evidence>
<comment type="similarity">
    <text evidence="2 7">Belongs to the acyl-CoA dehydrogenase family.</text>
</comment>
<accession>A0ABX0XXK0</accession>
<dbReference type="Gene3D" id="1.20.140.10">
    <property type="entry name" value="Butyryl-CoA Dehydrogenase, subunit A, domain 3"/>
    <property type="match status" value="1"/>
</dbReference>
<evidence type="ECO:0000259" key="9">
    <source>
        <dbReference type="Pfam" id="PF02770"/>
    </source>
</evidence>
<dbReference type="Pfam" id="PF00441">
    <property type="entry name" value="Acyl-CoA_dh_1"/>
    <property type="match status" value="1"/>
</dbReference>
<name>A0ABX0XXK0_9ACTN</name>
<dbReference type="Pfam" id="PF02771">
    <property type="entry name" value="Acyl-CoA_dh_N"/>
    <property type="match status" value="1"/>
</dbReference>
<sequence>MDFAFSDRAKELLETADQFMRDCVYPAEETFEEQVAARPDVWDAPPVMEELKREARKRGLWNLFLPHSEFGAGLSNLEYAPIAELTGRSPLIAPEAMNCAAPDTGNMELLAMFGTPAQQERWLRPLLDGEIRSCFSMTEPEVASSDATNIATRIERDGDSYVVNGRKWWSSGAMNPRCKVSIVMGVSDPDGPRHRRHSMILVPLDTPGVTIVRPTHVFGYTDAPHGGHAEIIFDNVRVPAENILGGENEGFALAQARLGPGRIHHCMRLIGMGERALDLMCQRVLARQTFGVAIAQHGVVQEWIAEARIRLEQARLLTLKTAWLMDTVGNKGAAMEISAIKVVAPETARWVIDKAIQAHGGAGVSQDTPLANLYAQARTLQLADGPDEVHRRSVARRELARWR</sequence>
<evidence type="ECO:0000259" key="10">
    <source>
        <dbReference type="Pfam" id="PF02771"/>
    </source>
</evidence>
<reference evidence="11 12" key="1">
    <citation type="submission" date="2020-03" db="EMBL/GenBank/DDBJ databases">
        <title>WGS of the type strain of Planosporangium spp.</title>
        <authorList>
            <person name="Thawai C."/>
        </authorList>
    </citation>
    <scope>NUCLEOTIDE SEQUENCE [LARGE SCALE GENOMIC DNA]</scope>
    <source>
        <strain evidence="11 12">TBRC 5610</strain>
    </source>
</reference>
<protein>
    <submittedName>
        <fullName evidence="11">Acyl-CoA dehydrogenase</fullName>
    </submittedName>
</protein>
<dbReference type="InterPro" id="IPR009100">
    <property type="entry name" value="AcylCoA_DH/oxidase_NM_dom_sf"/>
</dbReference>
<comment type="caution">
    <text evidence="11">The sequence shown here is derived from an EMBL/GenBank/DDBJ whole genome shotgun (WGS) entry which is preliminary data.</text>
</comment>
<dbReference type="InterPro" id="IPR013786">
    <property type="entry name" value="AcylCoA_DH/ox_N"/>
</dbReference>
<keyword evidence="6 7" id="KW-0560">Oxidoreductase</keyword>
<proteinExistence type="inferred from homology"/>
<dbReference type="PANTHER" id="PTHR48083:SF13">
    <property type="entry name" value="ACYL-COA DEHYDROGENASE FAMILY MEMBER 11"/>
    <property type="match status" value="1"/>
</dbReference>
<dbReference type="Proteomes" id="UP000722989">
    <property type="component" value="Unassembled WGS sequence"/>
</dbReference>
<dbReference type="Pfam" id="PF02770">
    <property type="entry name" value="Acyl-CoA_dh_M"/>
    <property type="match status" value="1"/>
</dbReference>
<dbReference type="InterPro" id="IPR046373">
    <property type="entry name" value="Acyl-CoA_Oxase/DH_mid-dom_sf"/>
</dbReference>
<keyword evidence="4 7" id="KW-0285">Flavoprotein</keyword>
<evidence type="ECO:0000313" key="11">
    <source>
        <dbReference type="EMBL" id="NJC70771.1"/>
    </source>
</evidence>
<organism evidence="11 12">
    <name type="scientific">Planosporangium thailandense</name>
    <dbReference type="NCBI Taxonomy" id="765197"/>
    <lineage>
        <taxon>Bacteria</taxon>
        <taxon>Bacillati</taxon>
        <taxon>Actinomycetota</taxon>
        <taxon>Actinomycetes</taxon>
        <taxon>Micromonosporales</taxon>
        <taxon>Micromonosporaceae</taxon>
        <taxon>Planosporangium</taxon>
    </lineage>
</organism>
<keyword evidence="12" id="KW-1185">Reference proteome</keyword>
<evidence type="ECO:0000256" key="2">
    <source>
        <dbReference type="ARBA" id="ARBA00009347"/>
    </source>
</evidence>
<dbReference type="PANTHER" id="PTHR48083">
    <property type="entry name" value="MEDIUM-CHAIN SPECIFIC ACYL-COA DEHYDROGENASE, MITOCHONDRIAL-RELATED"/>
    <property type="match status" value="1"/>
</dbReference>
<dbReference type="SUPFAM" id="SSF47203">
    <property type="entry name" value="Acyl-CoA dehydrogenase C-terminal domain-like"/>
    <property type="match status" value="1"/>
</dbReference>
<dbReference type="SUPFAM" id="SSF56645">
    <property type="entry name" value="Acyl-CoA dehydrogenase NM domain-like"/>
    <property type="match status" value="1"/>
</dbReference>
<dbReference type="EMBL" id="JAATVY010000008">
    <property type="protein sequence ID" value="NJC70771.1"/>
    <property type="molecule type" value="Genomic_DNA"/>
</dbReference>
<evidence type="ECO:0000256" key="1">
    <source>
        <dbReference type="ARBA" id="ARBA00001974"/>
    </source>
</evidence>
<dbReference type="InterPro" id="IPR006091">
    <property type="entry name" value="Acyl-CoA_Oxase/DH_mid-dom"/>
</dbReference>
<evidence type="ECO:0000256" key="6">
    <source>
        <dbReference type="ARBA" id="ARBA00023002"/>
    </source>
</evidence>
<comment type="cofactor">
    <cofactor evidence="1 7">
        <name>FAD</name>
        <dbReference type="ChEBI" id="CHEBI:57692"/>
    </cofactor>
</comment>
<evidence type="ECO:0000256" key="5">
    <source>
        <dbReference type="ARBA" id="ARBA00022827"/>
    </source>
</evidence>
<keyword evidence="5 7" id="KW-0274">FAD</keyword>
<feature type="domain" description="Acyl-CoA oxidase/dehydrogenase middle" evidence="9">
    <location>
        <begin position="134"/>
        <end position="236"/>
    </location>
</feature>
<dbReference type="InterPro" id="IPR036250">
    <property type="entry name" value="AcylCo_DH-like_C"/>
</dbReference>
<gene>
    <name evidence="11" type="ORF">HC031_13750</name>
</gene>
<comment type="subunit">
    <text evidence="3">Homodimer.</text>
</comment>
<evidence type="ECO:0000256" key="4">
    <source>
        <dbReference type="ARBA" id="ARBA00022630"/>
    </source>
</evidence>
<dbReference type="Gene3D" id="1.10.540.10">
    <property type="entry name" value="Acyl-CoA dehydrogenase/oxidase, N-terminal domain"/>
    <property type="match status" value="1"/>
</dbReference>
<dbReference type="Gene3D" id="2.40.110.10">
    <property type="entry name" value="Butyryl-CoA Dehydrogenase, subunit A, domain 2"/>
    <property type="match status" value="1"/>
</dbReference>
<evidence type="ECO:0000313" key="12">
    <source>
        <dbReference type="Proteomes" id="UP000722989"/>
    </source>
</evidence>
<feature type="domain" description="Acyl-CoA dehydrogenase/oxidase C-terminal" evidence="8">
    <location>
        <begin position="248"/>
        <end position="397"/>
    </location>
</feature>
<evidence type="ECO:0000256" key="3">
    <source>
        <dbReference type="ARBA" id="ARBA00011738"/>
    </source>
</evidence>
<dbReference type="InterPro" id="IPR037069">
    <property type="entry name" value="AcylCoA_DH/ox_N_sf"/>
</dbReference>
<evidence type="ECO:0000259" key="8">
    <source>
        <dbReference type="Pfam" id="PF00441"/>
    </source>
</evidence>
<feature type="domain" description="Acyl-CoA dehydrogenase/oxidase N-terminal" evidence="10">
    <location>
        <begin position="10"/>
        <end position="130"/>
    </location>
</feature>
<dbReference type="InterPro" id="IPR009075">
    <property type="entry name" value="AcylCo_DH/oxidase_C"/>
</dbReference>
<dbReference type="InterPro" id="IPR050741">
    <property type="entry name" value="Acyl-CoA_dehydrogenase"/>
</dbReference>